<keyword evidence="6 7" id="KW-0472">Membrane</keyword>
<dbReference type="OrthoDB" id="1924968at2759"/>
<comment type="subcellular location">
    <subcellularLocation>
        <location evidence="1">Membrane</location>
        <topology evidence="1">Multi-pass membrane protein</topology>
    </subcellularLocation>
</comment>
<keyword evidence="4 7" id="KW-0812">Transmembrane</keyword>
<dbReference type="PRINTS" id="PR00926">
    <property type="entry name" value="MITOCARRIER"/>
</dbReference>
<dbReference type="Gene3D" id="1.50.40.10">
    <property type="entry name" value="Mitochondrial carrier domain"/>
    <property type="match status" value="1"/>
</dbReference>
<feature type="repeat" description="Solcar" evidence="7">
    <location>
        <begin position="7"/>
        <end position="107"/>
    </location>
</feature>
<dbReference type="InterPro" id="IPR018108">
    <property type="entry name" value="MCP_transmembrane"/>
</dbReference>
<keyword evidence="3 8" id="KW-0813">Transport</keyword>
<name>A0A813X5S3_9BILA</name>
<comment type="caution">
    <text evidence="9">The sequence shown here is derived from an EMBL/GenBank/DDBJ whole genome shotgun (WGS) entry which is preliminary data.</text>
</comment>
<dbReference type="GO" id="GO:0005739">
    <property type="term" value="C:mitochondrion"/>
    <property type="evidence" value="ECO:0007669"/>
    <property type="project" value="TreeGrafter"/>
</dbReference>
<proteinExistence type="inferred from homology"/>
<evidence type="ECO:0000256" key="5">
    <source>
        <dbReference type="ARBA" id="ARBA00022737"/>
    </source>
</evidence>
<dbReference type="SUPFAM" id="SSF103506">
    <property type="entry name" value="Mitochondrial carrier"/>
    <property type="match status" value="1"/>
</dbReference>
<dbReference type="GO" id="GO:0016020">
    <property type="term" value="C:membrane"/>
    <property type="evidence" value="ECO:0007669"/>
    <property type="project" value="UniProtKB-SubCell"/>
</dbReference>
<evidence type="ECO:0008006" key="11">
    <source>
        <dbReference type="Google" id="ProtNLM"/>
    </source>
</evidence>
<evidence type="ECO:0000256" key="1">
    <source>
        <dbReference type="ARBA" id="ARBA00004141"/>
    </source>
</evidence>
<evidence type="ECO:0000256" key="8">
    <source>
        <dbReference type="RuleBase" id="RU000488"/>
    </source>
</evidence>
<dbReference type="Proteomes" id="UP000663879">
    <property type="component" value="Unassembled WGS sequence"/>
</dbReference>
<evidence type="ECO:0000313" key="9">
    <source>
        <dbReference type="EMBL" id="CAF0871014.1"/>
    </source>
</evidence>
<dbReference type="PANTHER" id="PTHR46181:SF3">
    <property type="entry name" value="MITOCHONDRIAL GLYCINE TRANSPORTER"/>
    <property type="match status" value="1"/>
</dbReference>
<comment type="similarity">
    <text evidence="2 8">Belongs to the mitochondrial carrier (TC 2.A.29) family.</text>
</comment>
<feature type="repeat" description="Solcar" evidence="7">
    <location>
        <begin position="214"/>
        <end position="297"/>
    </location>
</feature>
<dbReference type="InterPro" id="IPR023395">
    <property type="entry name" value="MCP_dom_sf"/>
</dbReference>
<evidence type="ECO:0000256" key="4">
    <source>
        <dbReference type="ARBA" id="ARBA00022692"/>
    </source>
</evidence>
<dbReference type="EMBL" id="CAJNOC010001514">
    <property type="protein sequence ID" value="CAF0871014.1"/>
    <property type="molecule type" value="Genomic_DNA"/>
</dbReference>
<dbReference type="PROSITE" id="PS50920">
    <property type="entry name" value="SOLCAR"/>
    <property type="match status" value="3"/>
</dbReference>
<organism evidence="9 10">
    <name type="scientific">Brachionus calyciflorus</name>
    <dbReference type="NCBI Taxonomy" id="104777"/>
    <lineage>
        <taxon>Eukaryota</taxon>
        <taxon>Metazoa</taxon>
        <taxon>Spiralia</taxon>
        <taxon>Gnathifera</taxon>
        <taxon>Rotifera</taxon>
        <taxon>Eurotatoria</taxon>
        <taxon>Monogononta</taxon>
        <taxon>Pseudotrocha</taxon>
        <taxon>Ploima</taxon>
        <taxon>Brachionidae</taxon>
        <taxon>Brachionus</taxon>
    </lineage>
</organism>
<sequence>MNEKNYSSLSNSVLSGAISGAFTALALQPLEYIKTKLQQPQFAKTNELSRSGKRNIKFIFELTLKNEKNQLNFLNAKKFWTGVTPSLMRSVPVAAFYFGSVDFLRNSSFLSHSQQGGQYQLLHSFLIGVISRVMADVSTHPLNLIKTRYESENYKYGSISNAFRSIWIQEGFRGLFKGLIPTLLRDITYSGLYYPLYTKIKFIVRENLMPSKKVETLYFASCAFLSSLLACAITQPPDVIRSYVQLSKKHINFSKAAQQIYKKNGLRGFFAGFVPRSARRIMISVFSWTLYEKFSIRG</sequence>
<protein>
    <recommendedName>
        <fullName evidence="11">Solute carrier family 25 member 38 homolog</fullName>
    </recommendedName>
</protein>
<evidence type="ECO:0000256" key="7">
    <source>
        <dbReference type="PROSITE-ProRule" id="PRU00282"/>
    </source>
</evidence>
<gene>
    <name evidence="9" type="ORF">OXX778_LOCUS9931</name>
</gene>
<dbReference type="Pfam" id="PF00153">
    <property type="entry name" value="Mito_carr"/>
    <property type="match status" value="3"/>
</dbReference>
<dbReference type="AlphaFoldDB" id="A0A813X5S3"/>
<evidence type="ECO:0000256" key="3">
    <source>
        <dbReference type="ARBA" id="ARBA00022448"/>
    </source>
</evidence>
<dbReference type="GO" id="GO:1904983">
    <property type="term" value="P:glycine import into mitochondrion"/>
    <property type="evidence" value="ECO:0007669"/>
    <property type="project" value="TreeGrafter"/>
</dbReference>
<evidence type="ECO:0000256" key="6">
    <source>
        <dbReference type="ARBA" id="ARBA00023136"/>
    </source>
</evidence>
<keyword evidence="10" id="KW-1185">Reference proteome</keyword>
<reference evidence="9" key="1">
    <citation type="submission" date="2021-02" db="EMBL/GenBank/DDBJ databases">
        <authorList>
            <person name="Nowell W R."/>
        </authorList>
    </citation>
    <scope>NUCLEOTIDE SEQUENCE</scope>
    <source>
        <strain evidence="9">Ploen Becks lab</strain>
    </source>
</reference>
<accession>A0A813X5S3</accession>
<dbReference type="InterPro" id="IPR002067">
    <property type="entry name" value="MCP"/>
</dbReference>
<dbReference type="PANTHER" id="PTHR46181">
    <property type="entry name" value="MITOCHONDRIAL GLYCINE TRANSPORTER"/>
    <property type="match status" value="1"/>
</dbReference>
<keyword evidence="5" id="KW-0677">Repeat</keyword>
<feature type="repeat" description="Solcar" evidence="7">
    <location>
        <begin position="119"/>
        <end position="203"/>
    </location>
</feature>
<evidence type="ECO:0000313" key="10">
    <source>
        <dbReference type="Proteomes" id="UP000663879"/>
    </source>
</evidence>
<dbReference type="GO" id="GO:0015187">
    <property type="term" value="F:glycine transmembrane transporter activity"/>
    <property type="evidence" value="ECO:0007669"/>
    <property type="project" value="TreeGrafter"/>
</dbReference>
<evidence type="ECO:0000256" key="2">
    <source>
        <dbReference type="ARBA" id="ARBA00006375"/>
    </source>
</evidence>